<dbReference type="SUPFAM" id="SSF48452">
    <property type="entry name" value="TPR-like"/>
    <property type="match status" value="1"/>
</dbReference>
<dbReference type="Pfam" id="PF13181">
    <property type="entry name" value="TPR_8"/>
    <property type="match status" value="2"/>
</dbReference>
<accession>A0A7J9PE55</accession>
<dbReference type="EMBL" id="JACDUM010000004">
    <property type="protein sequence ID" value="MBA2861016.1"/>
    <property type="molecule type" value="Genomic_DNA"/>
</dbReference>
<dbReference type="RefSeq" id="WP_181522096.1">
    <property type="nucleotide sequence ID" value="NZ_JACDUM010000004.1"/>
</dbReference>
<evidence type="ECO:0000256" key="1">
    <source>
        <dbReference type="PROSITE-ProRule" id="PRU00339"/>
    </source>
</evidence>
<keyword evidence="1" id="KW-0802">TPR repeat</keyword>
<dbReference type="AlphaFoldDB" id="A0A7J9PE55"/>
<evidence type="ECO:0000313" key="3">
    <source>
        <dbReference type="Proteomes" id="UP000568063"/>
    </source>
</evidence>
<dbReference type="PROSITE" id="PS50005">
    <property type="entry name" value="TPR"/>
    <property type="match status" value="1"/>
</dbReference>
<evidence type="ECO:0000313" key="2">
    <source>
        <dbReference type="EMBL" id="MBA2861016.1"/>
    </source>
</evidence>
<dbReference type="Proteomes" id="UP000568063">
    <property type="component" value="Unassembled WGS sequence"/>
</dbReference>
<sequence>MIKNFKNNPNDIRVLISTAKLYEILENYDKALMYYDTILKRDHHHLGAINAKMKIFETIGNYEGALKCYQDILKLDPYNKTVKKKLDALNKSNVRKQMVGIL</sequence>
<organism evidence="2 3">
    <name type="scientific">Methanococcus maripaludis</name>
    <name type="common">Methanococcus deltae</name>
    <dbReference type="NCBI Taxonomy" id="39152"/>
    <lineage>
        <taxon>Archaea</taxon>
        <taxon>Methanobacteriati</taxon>
        <taxon>Methanobacteriota</taxon>
        <taxon>Methanomada group</taxon>
        <taxon>Methanococci</taxon>
        <taxon>Methanococcales</taxon>
        <taxon>Methanococcaceae</taxon>
        <taxon>Methanococcus</taxon>
    </lineage>
</organism>
<name>A0A7J9PE55_METMI</name>
<dbReference type="SMART" id="SM00028">
    <property type="entry name" value="TPR"/>
    <property type="match status" value="2"/>
</dbReference>
<proteinExistence type="predicted"/>
<gene>
    <name evidence="2" type="ORF">HNP91_001848</name>
</gene>
<feature type="repeat" description="TPR" evidence="1">
    <location>
        <begin position="46"/>
        <end position="79"/>
    </location>
</feature>
<comment type="caution">
    <text evidence="2">The sequence shown here is derived from an EMBL/GenBank/DDBJ whole genome shotgun (WGS) entry which is preliminary data.</text>
</comment>
<protein>
    <submittedName>
        <fullName evidence="2">Tetratricopeptide (TPR) repeat protein</fullName>
    </submittedName>
</protein>
<dbReference type="InterPro" id="IPR019734">
    <property type="entry name" value="TPR_rpt"/>
</dbReference>
<dbReference type="InterPro" id="IPR011990">
    <property type="entry name" value="TPR-like_helical_dom_sf"/>
</dbReference>
<dbReference type="Gene3D" id="1.25.40.10">
    <property type="entry name" value="Tetratricopeptide repeat domain"/>
    <property type="match status" value="1"/>
</dbReference>
<reference evidence="2 3" key="1">
    <citation type="submission" date="2020-07" db="EMBL/GenBank/DDBJ databases">
        <title>Genomic Encyclopedia of Type Strains, Phase IV (KMG-V): Genome sequencing to study the core and pangenomes of soil and plant-associated prokaryotes.</title>
        <authorList>
            <person name="Whitman W."/>
        </authorList>
    </citation>
    <scope>NUCLEOTIDE SEQUENCE [LARGE SCALE GENOMIC DNA]</scope>
    <source>
        <strain evidence="2 3">C9</strain>
    </source>
</reference>